<dbReference type="InParanoid" id="G4TB57"/>
<evidence type="ECO:0000259" key="7">
    <source>
        <dbReference type="PROSITE" id="PS50056"/>
    </source>
</evidence>
<feature type="region of interest" description="Disordered" evidence="5">
    <location>
        <begin position="44"/>
        <end position="123"/>
    </location>
</feature>
<dbReference type="GO" id="GO:0005737">
    <property type="term" value="C:cytoplasm"/>
    <property type="evidence" value="ECO:0007669"/>
    <property type="project" value="TreeGrafter"/>
</dbReference>
<evidence type="ECO:0000256" key="3">
    <source>
        <dbReference type="ARBA" id="ARBA00022801"/>
    </source>
</evidence>
<evidence type="ECO:0000313" key="9">
    <source>
        <dbReference type="Proteomes" id="UP000007148"/>
    </source>
</evidence>
<keyword evidence="4" id="KW-0904">Protein phosphatase</keyword>
<feature type="compositionally biased region" description="Basic and acidic residues" evidence="5">
    <location>
        <begin position="557"/>
        <end position="567"/>
    </location>
</feature>
<reference evidence="8 9" key="1">
    <citation type="journal article" date="2011" name="PLoS Pathog.">
        <title>Endophytic Life Strategies Decoded by Genome and Transcriptome Analyses of the Mutualistic Root Symbiont Piriformospora indica.</title>
        <authorList>
            <person name="Zuccaro A."/>
            <person name="Lahrmann U."/>
            <person name="Guldener U."/>
            <person name="Langen G."/>
            <person name="Pfiffi S."/>
            <person name="Biedenkopf D."/>
            <person name="Wong P."/>
            <person name="Samans B."/>
            <person name="Grimm C."/>
            <person name="Basiewicz M."/>
            <person name="Murat C."/>
            <person name="Martin F."/>
            <person name="Kogel K.H."/>
        </authorList>
    </citation>
    <scope>NUCLEOTIDE SEQUENCE [LARGE SCALE GENOMIC DNA]</scope>
    <source>
        <strain evidence="8 9">DSM 11827</strain>
    </source>
</reference>
<dbReference type="GO" id="GO:0017017">
    <property type="term" value="F:MAP kinase tyrosine/serine/threonine phosphatase activity"/>
    <property type="evidence" value="ECO:0007669"/>
    <property type="project" value="TreeGrafter"/>
</dbReference>
<feature type="region of interest" description="Disordered" evidence="5">
    <location>
        <begin position="1"/>
        <end position="29"/>
    </location>
</feature>
<evidence type="ECO:0000256" key="2">
    <source>
        <dbReference type="ARBA" id="ARBA00013064"/>
    </source>
</evidence>
<feature type="compositionally biased region" description="Low complexity" evidence="5">
    <location>
        <begin position="533"/>
        <end position="543"/>
    </location>
</feature>
<feature type="compositionally biased region" description="Polar residues" evidence="5">
    <location>
        <begin position="395"/>
        <end position="407"/>
    </location>
</feature>
<feature type="domain" description="Tyrosine-protein phosphatase" evidence="6">
    <location>
        <begin position="147"/>
        <end position="340"/>
    </location>
</feature>
<dbReference type="PANTHER" id="PTHR10159:SF519">
    <property type="entry name" value="DUAL SPECIFICITY PROTEIN PHOSPHATASE MPK3"/>
    <property type="match status" value="1"/>
</dbReference>
<keyword evidence="9" id="KW-1185">Reference proteome</keyword>
<gene>
    <name evidence="8" type="ORF">PIIN_02432</name>
</gene>
<dbReference type="InterPro" id="IPR020422">
    <property type="entry name" value="TYR_PHOSPHATASE_DUAL_dom"/>
</dbReference>
<feature type="compositionally biased region" description="Low complexity" evidence="5">
    <location>
        <begin position="1"/>
        <end position="12"/>
    </location>
</feature>
<organism evidence="8 9">
    <name type="scientific">Serendipita indica (strain DSM 11827)</name>
    <name type="common">Root endophyte fungus</name>
    <name type="synonym">Piriformospora indica</name>
    <dbReference type="NCBI Taxonomy" id="1109443"/>
    <lineage>
        <taxon>Eukaryota</taxon>
        <taxon>Fungi</taxon>
        <taxon>Dikarya</taxon>
        <taxon>Basidiomycota</taxon>
        <taxon>Agaricomycotina</taxon>
        <taxon>Agaricomycetes</taxon>
        <taxon>Sebacinales</taxon>
        <taxon>Serendipitaceae</taxon>
        <taxon>Serendipita</taxon>
    </lineage>
</organism>
<protein>
    <recommendedName>
        <fullName evidence="2">protein-tyrosine-phosphatase</fullName>
        <ecNumber evidence="2">3.1.3.48</ecNumber>
    </recommendedName>
</protein>
<dbReference type="InterPro" id="IPR000387">
    <property type="entry name" value="Tyr_Pase_dom"/>
</dbReference>
<dbReference type="GO" id="GO:0043409">
    <property type="term" value="P:negative regulation of MAPK cascade"/>
    <property type="evidence" value="ECO:0007669"/>
    <property type="project" value="TreeGrafter"/>
</dbReference>
<dbReference type="Gene3D" id="3.90.190.10">
    <property type="entry name" value="Protein tyrosine phosphatase superfamily"/>
    <property type="match status" value="1"/>
</dbReference>
<dbReference type="Proteomes" id="UP000007148">
    <property type="component" value="Unassembled WGS sequence"/>
</dbReference>
<dbReference type="AlphaFoldDB" id="G4TB57"/>
<name>G4TB57_SERID</name>
<dbReference type="GO" id="GO:0008330">
    <property type="term" value="F:protein tyrosine/threonine phosphatase activity"/>
    <property type="evidence" value="ECO:0007669"/>
    <property type="project" value="TreeGrafter"/>
</dbReference>
<dbReference type="PROSITE" id="PS50054">
    <property type="entry name" value="TYR_PHOSPHATASE_DUAL"/>
    <property type="match status" value="1"/>
</dbReference>
<dbReference type="GO" id="GO:0033550">
    <property type="term" value="F:MAP kinase tyrosine phosphatase activity"/>
    <property type="evidence" value="ECO:0007669"/>
    <property type="project" value="TreeGrafter"/>
</dbReference>
<accession>G4TB57</accession>
<evidence type="ECO:0000313" key="8">
    <source>
        <dbReference type="EMBL" id="CCA68569.1"/>
    </source>
</evidence>
<evidence type="ECO:0000259" key="6">
    <source>
        <dbReference type="PROSITE" id="PS50054"/>
    </source>
</evidence>
<evidence type="ECO:0000256" key="5">
    <source>
        <dbReference type="SAM" id="MobiDB-lite"/>
    </source>
</evidence>
<dbReference type="STRING" id="1109443.G4TB57"/>
<feature type="region of interest" description="Disordered" evidence="5">
    <location>
        <begin position="593"/>
        <end position="623"/>
    </location>
</feature>
<sequence length="738" mass="79174">MSNNASTSQQTSSRKRGPPAPLQLASQPFPSSSIVVAVADADDAAQANARPVPQPEGATSIMSKPAGHERKPSGNRNVKRLSLSISNAPTQSPAPLAATLSQPADPKASAPPQHRRASVASLPGASVSSILRRNDEGDAATSAYQDGPIEIMPGIWLGSEDNARDWPELIKRGIRSILNVAKEVVISFDSSHPAPPARRNTASAITLHESSRHAQTYQPAHLPSGRPPMHYLKLPWSHGQADLVRTGFAEGFAFVDAALARREGVLIHCQCGVSRSATMTIAYVMRAASQGGPSVPPEVLALNGKGMQAAYDYVQQRSNTIGPNMSLIYQLLDYERALKGGDSPTPSSKGASEDEEWERRRLAMDSPEPESQEILREAKELDREMEERRARKLSLASSHSNSTNATGFTGAVGNGAPWRTRYGSGVYNRSRATSMGSSVTSRSSVSIVSEDILEEEEEFEHRDPEKVTTPDTDATDEDTHCFGLTDEQRFGTRDRQQKSNLPPPSAPATKTSFGTPTCPPSASAYRQTFMVTRQPPSSSRPRSGIQNDILPTIPSPVEERPKETATKKEKRRPPPLSVSTVVPFPLVQVVADDESRSQETAKVSSSAPTQSAVTPSASRTRRLSQRISSMVPFPVKTALAAFSSGKTPTVGVTPTPSASQTLFVFPPSPRTRGVSTPSTVTITSTPLLTPSFGLGIQTPRAGLFRKRTDSRKSWIGLSAVTPTTATARVDARGLFGDQ</sequence>
<feature type="compositionally biased region" description="Basic and acidic residues" evidence="5">
    <location>
        <begin position="486"/>
        <end position="497"/>
    </location>
</feature>
<dbReference type="SUPFAM" id="SSF52799">
    <property type="entry name" value="(Phosphotyrosine protein) phosphatases II"/>
    <property type="match status" value="1"/>
</dbReference>
<evidence type="ECO:0000256" key="1">
    <source>
        <dbReference type="ARBA" id="ARBA00008601"/>
    </source>
</evidence>
<dbReference type="eggNOG" id="KOG1717">
    <property type="taxonomic scope" value="Eukaryota"/>
</dbReference>
<feature type="region of interest" description="Disordered" evidence="5">
    <location>
        <begin position="339"/>
        <end position="417"/>
    </location>
</feature>
<dbReference type="InterPro" id="IPR016130">
    <property type="entry name" value="Tyr_Pase_AS"/>
</dbReference>
<dbReference type="InterPro" id="IPR029021">
    <property type="entry name" value="Prot-tyrosine_phosphatase-like"/>
</dbReference>
<dbReference type="OrthoDB" id="2017893at2759"/>
<dbReference type="EC" id="3.1.3.48" evidence="2"/>
<dbReference type="InterPro" id="IPR000340">
    <property type="entry name" value="Dual-sp_phosphatase_cat-dom"/>
</dbReference>
<dbReference type="PANTHER" id="PTHR10159">
    <property type="entry name" value="DUAL SPECIFICITY PROTEIN PHOSPHATASE"/>
    <property type="match status" value="1"/>
</dbReference>
<feature type="compositionally biased region" description="Basic and acidic residues" evidence="5">
    <location>
        <begin position="373"/>
        <end position="389"/>
    </location>
</feature>
<evidence type="ECO:0000256" key="4">
    <source>
        <dbReference type="ARBA" id="ARBA00022912"/>
    </source>
</evidence>
<comment type="caution">
    <text evidence="8">The sequence shown here is derived from an EMBL/GenBank/DDBJ whole genome shotgun (WGS) entry which is preliminary data.</text>
</comment>
<dbReference type="Pfam" id="PF00782">
    <property type="entry name" value="DSPc"/>
    <property type="match status" value="1"/>
</dbReference>
<dbReference type="SMART" id="SM00195">
    <property type="entry name" value="DSPc"/>
    <property type="match status" value="1"/>
</dbReference>
<dbReference type="OMA" id="DNARDWP"/>
<comment type="similarity">
    <text evidence="1">Belongs to the protein-tyrosine phosphatase family. Non-receptor class dual specificity subfamily.</text>
</comment>
<dbReference type="EMBL" id="CAFZ01000035">
    <property type="protein sequence ID" value="CCA68569.1"/>
    <property type="molecule type" value="Genomic_DNA"/>
</dbReference>
<feature type="region of interest" description="Disordered" evidence="5">
    <location>
        <begin position="454"/>
        <end position="579"/>
    </location>
</feature>
<feature type="domain" description="Tyrosine specific protein phosphatases" evidence="7">
    <location>
        <begin position="265"/>
        <end position="285"/>
    </location>
</feature>
<proteinExistence type="inferred from homology"/>
<feature type="compositionally biased region" description="Polar residues" evidence="5">
    <location>
        <begin position="600"/>
        <end position="618"/>
    </location>
</feature>
<dbReference type="PROSITE" id="PS00383">
    <property type="entry name" value="TYR_PHOSPHATASE_1"/>
    <property type="match status" value="1"/>
</dbReference>
<dbReference type="PROSITE" id="PS50056">
    <property type="entry name" value="TYR_PHOSPHATASE_2"/>
    <property type="match status" value="1"/>
</dbReference>
<feature type="compositionally biased region" description="Polar residues" evidence="5">
    <location>
        <begin position="83"/>
        <end position="93"/>
    </location>
</feature>
<feature type="compositionally biased region" description="Basic and acidic residues" evidence="5">
    <location>
        <begin position="459"/>
        <end position="468"/>
    </location>
</feature>
<keyword evidence="3" id="KW-0378">Hydrolase</keyword>
<dbReference type="HOGENOM" id="CLU_023363_1_0_1"/>